<name>A0A4U1CRE6_9SPHI</name>
<keyword evidence="3" id="KW-1185">Reference proteome</keyword>
<evidence type="ECO:0000256" key="1">
    <source>
        <dbReference type="SAM" id="SignalP"/>
    </source>
</evidence>
<reference evidence="2 3" key="1">
    <citation type="submission" date="2019-04" db="EMBL/GenBank/DDBJ databases">
        <title>Pedobacter sp. RP-3-22 sp. nov., isolated from Arctic soil.</title>
        <authorList>
            <person name="Dahal R.H."/>
            <person name="Kim D.-U."/>
        </authorList>
    </citation>
    <scope>NUCLEOTIDE SEQUENCE [LARGE SCALE GENOMIC DNA]</scope>
    <source>
        <strain evidence="2 3">RP-3-22</strain>
    </source>
</reference>
<dbReference type="AlphaFoldDB" id="A0A4U1CRE6"/>
<dbReference type="PROSITE" id="PS51257">
    <property type="entry name" value="PROKAR_LIPOPROTEIN"/>
    <property type="match status" value="1"/>
</dbReference>
<gene>
    <name evidence="2" type="ORF">FA048_11135</name>
</gene>
<dbReference type="RefSeq" id="WP_136840819.1">
    <property type="nucleotide sequence ID" value="NZ_SWBR01000002.1"/>
</dbReference>
<comment type="caution">
    <text evidence="2">The sequence shown here is derived from an EMBL/GenBank/DDBJ whole genome shotgun (WGS) entry which is preliminary data.</text>
</comment>
<protein>
    <recommendedName>
        <fullName evidence="4">Lipoprotein</fullName>
    </recommendedName>
</protein>
<keyword evidence="1" id="KW-0732">Signal</keyword>
<evidence type="ECO:0008006" key="4">
    <source>
        <dbReference type="Google" id="ProtNLM"/>
    </source>
</evidence>
<feature type="signal peptide" evidence="1">
    <location>
        <begin position="1"/>
        <end position="20"/>
    </location>
</feature>
<organism evidence="2 3">
    <name type="scientific">Pedobacter polaris</name>
    <dbReference type="NCBI Taxonomy" id="2571273"/>
    <lineage>
        <taxon>Bacteria</taxon>
        <taxon>Pseudomonadati</taxon>
        <taxon>Bacteroidota</taxon>
        <taxon>Sphingobacteriia</taxon>
        <taxon>Sphingobacteriales</taxon>
        <taxon>Sphingobacteriaceae</taxon>
        <taxon>Pedobacter</taxon>
    </lineage>
</organism>
<proteinExistence type="predicted"/>
<dbReference type="EMBL" id="SWBR01000002">
    <property type="protein sequence ID" value="TKC10717.1"/>
    <property type="molecule type" value="Genomic_DNA"/>
</dbReference>
<dbReference type="OrthoDB" id="1451617at2"/>
<accession>A0A4U1CRE6</accession>
<sequence length="94" mass="10639">MTQGKKFLMMAMALPLLVTGCELFEAEPEEETKKVDNTTYTYSYTCATGKKNTIQIPNRLSSSCKANWEYYARTYGCNDANNFAEAEKRKGQCP</sequence>
<feature type="chain" id="PRO_5020413828" description="Lipoprotein" evidence="1">
    <location>
        <begin position="21"/>
        <end position="94"/>
    </location>
</feature>
<evidence type="ECO:0000313" key="2">
    <source>
        <dbReference type="EMBL" id="TKC10717.1"/>
    </source>
</evidence>
<dbReference type="Proteomes" id="UP000309488">
    <property type="component" value="Unassembled WGS sequence"/>
</dbReference>
<evidence type="ECO:0000313" key="3">
    <source>
        <dbReference type="Proteomes" id="UP000309488"/>
    </source>
</evidence>